<keyword evidence="10" id="KW-1015">Disulfide bond</keyword>
<dbReference type="OrthoDB" id="10264956at2759"/>
<evidence type="ECO:0000256" key="7">
    <source>
        <dbReference type="ARBA" id="ARBA00022989"/>
    </source>
</evidence>
<keyword evidence="5" id="KW-0812">Transmembrane</keyword>
<keyword evidence="15" id="KW-1185">Reference proteome</keyword>
<dbReference type="RefSeq" id="XP_030622287.1">
    <property type="nucleotide sequence ID" value="XM_030766427.1"/>
</dbReference>
<comment type="subcellular location">
    <subcellularLocation>
        <location evidence="1">Golgi apparatus membrane</location>
        <topology evidence="1">Single-pass type II membrane protein</topology>
    </subcellularLocation>
</comment>
<evidence type="ECO:0000256" key="5">
    <source>
        <dbReference type="ARBA" id="ARBA00022692"/>
    </source>
</evidence>
<dbReference type="FunFam" id="3.90.1480.20:FF:000001">
    <property type="entry name" value="ST8 alpha-N-acetyl-neuraminide alpha-2,8-sialyltransferase 2"/>
    <property type="match status" value="1"/>
</dbReference>
<dbReference type="Gene3D" id="3.90.1480.20">
    <property type="entry name" value="Glycosyl transferase family 29"/>
    <property type="match status" value="1"/>
</dbReference>
<keyword evidence="14" id="KW-0732">Signal</keyword>
<keyword evidence="11" id="KW-0325">Glycoprotein</keyword>
<evidence type="ECO:0000256" key="12">
    <source>
        <dbReference type="PIRSR" id="PIRSR005557-2"/>
    </source>
</evidence>
<keyword evidence="4" id="KW-0808">Transferase</keyword>
<evidence type="ECO:0000256" key="10">
    <source>
        <dbReference type="ARBA" id="ARBA00023157"/>
    </source>
</evidence>
<keyword evidence="6" id="KW-0735">Signal-anchor</keyword>
<dbReference type="GO" id="GO:0000139">
    <property type="term" value="C:Golgi membrane"/>
    <property type="evidence" value="ECO:0007669"/>
    <property type="project" value="UniProtKB-SubCell"/>
</dbReference>
<organism evidence="15 16">
    <name type="scientific">Chanos chanos</name>
    <name type="common">Milkfish</name>
    <name type="synonym">Mugil chanos</name>
    <dbReference type="NCBI Taxonomy" id="29144"/>
    <lineage>
        <taxon>Eukaryota</taxon>
        <taxon>Metazoa</taxon>
        <taxon>Chordata</taxon>
        <taxon>Craniata</taxon>
        <taxon>Vertebrata</taxon>
        <taxon>Euteleostomi</taxon>
        <taxon>Actinopterygii</taxon>
        <taxon>Neopterygii</taxon>
        <taxon>Teleostei</taxon>
        <taxon>Ostariophysi</taxon>
        <taxon>Gonorynchiformes</taxon>
        <taxon>Chanidae</taxon>
        <taxon>Chanos</taxon>
    </lineage>
</organism>
<name>A0A6J2USH0_CHACN</name>
<dbReference type="InterPro" id="IPR050943">
    <property type="entry name" value="Glycosyltr_29_Sialyltrsf"/>
</dbReference>
<feature type="disulfide bond" evidence="12">
    <location>
        <begin position="166"/>
        <end position="316"/>
    </location>
</feature>
<evidence type="ECO:0000256" key="4">
    <source>
        <dbReference type="ARBA" id="ARBA00022679"/>
    </source>
</evidence>
<protein>
    <submittedName>
        <fullName evidence="16">Alpha-2,8-sialyltransferase 8B</fullName>
    </submittedName>
</protein>
<feature type="compositionally biased region" description="Low complexity" evidence="13">
    <location>
        <begin position="62"/>
        <end position="73"/>
    </location>
</feature>
<evidence type="ECO:0000256" key="9">
    <source>
        <dbReference type="ARBA" id="ARBA00023136"/>
    </source>
</evidence>
<dbReference type="InParanoid" id="A0A6J2USH0"/>
<comment type="similarity">
    <text evidence="2">Belongs to the glycosyltransferase 29 family.</text>
</comment>
<sequence>MPIEFRTLIFGIVTILVLFLIIADISEVEEEIANIGDSRKFYLHNFVPKSNRNAALRADPTSVGSSMEGTSSGSPPPPPSPPMAKNKTSLSTSTWTFNKTLSDLIRKSVLKFLDPERDISILKGTWKPGDVIHYIFDRQSTTNISENLYRLLPTSSPMKNQHYKLCAIVGNSGILLNSSCGPEIDAHDFVIRCNLAPVEEYSGDVGRRTNLVTMNPSVVQRAFQDLKTEEWRERFIRRLQSLSGSVLWIPAFMAKGGEKRVEWAVRLILTHTVNVRTAIPSLRLLNAVRGYWLTNKVQIKRPTTGLLMYTMATRFCEEIHLYGFWPFARDAEGRPVKYHYYDTLTYEYTSHTGPHTMPLEFRTLRTLHRQGALQLHTGVCRPPT</sequence>
<evidence type="ECO:0000256" key="6">
    <source>
        <dbReference type="ARBA" id="ARBA00022968"/>
    </source>
</evidence>
<evidence type="ECO:0000313" key="16">
    <source>
        <dbReference type="RefSeq" id="XP_030622287.1"/>
    </source>
</evidence>
<evidence type="ECO:0000256" key="2">
    <source>
        <dbReference type="ARBA" id="ARBA00006003"/>
    </source>
</evidence>
<dbReference type="InterPro" id="IPR038578">
    <property type="entry name" value="GT29-like_sf"/>
</dbReference>
<dbReference type="GO" id="GO:0003828">
    <property type="term" value="F:alpha-N-acetylneuraminate alpha-2,8-sialyltransferase activity"/>
    <property type="evidence" value="ECO:0007669"/>
    <property type="project" value="TreeGrafter"/>
</dbReference>
<dbReference type="GO" id="GO:0006491">
    <property type="term" value="P:N-glycan processing"/>
    <property type="evidence" value="ECO:0007669"/>
    <property type="project" value="TreeGrafter"/>
</dbReference>
<dbReference type="PIRSF" id="PIRSF005557">
    <property type="entry name" value="Sialyl_trans"/>
    <property type="match status" value="1"/>
</dbReference>
<evidence type="ECO:0000256" key="3">
    <source>
        <dbReference type="ARBA" id="ARBA00022676"/>
    </source>
</evidence>
<proteinExistence type="inferred from homology"/>
<dbReference type="PANTHER" id="PTHR11987">
    <property type="entry name" value="ALPHA-2,8-SIALYLTRANSFERASE"/>
    <property type="match status" value="1"/>
</dbReference>
<keyword evidence="7" id="KW-1133">Transmembrane helix</keyword>
<evidence type="ECO:0000256" key="14">
    <source>
        <dbReference type="SAM" id="SignalP"/>
    </source>
</evidence>
<gene>
    <name evidence="16" type="primary">st8sia2</name>
</gene>
<evidence type="ECO:0000256" key="8">
    <source>
        <dbReference type="ARBA" id="ARBA00023034"/>
    </source>
</evidence>
<dbReference type="CTD" id="8128"/>
<dbReference type="GO" id="GO:0009311">
    <property type="term" value="P:oligosaccharide metabolic process"/>
    <property type="evidence" value="ECO:0007669"/>
    <property type="project" value="TreeGrafter"/>
</dbReference>
<dbReference type="InterPro" id="IPR012163">
    <property type="entry name" value="Sialyl_trans"/>
</dbReference>
<dbReference type="Pfam" id="PF00777">
    <property type="entry name" value="Glyco_transf_29"/>
    <property type="match status" value="1"/>
</dbReference>
<evidence type="ECO:0000256" key="1">
    <source>
        <dbReference type="ARBA" id="ARBA00004323"/>
    </source>
</evidence>
<evidence type="ECO:0000256" key="13">
    <source>
        <dbReference type="SAM" id="MobiDB-lite"/>
    </source>
</evidence>
<dbReference type="InterPro" id="IPR001675">
    <property type="entry name" value="Glyco_trans_29"/>
</dbReference>
<feature type="signal peptide" evidence="14">
    <location>
        <begin position="1"/>
        <end position="30"/>
    </location>
</feature>
<accession>A0A6J2USH0</accession>
<reference evidence="16" key="1">
    <citation type="submission" date="2025-08" db="UniProtKB">
        <authorList>
            <consortium name="RefSeq"/>
        </authorList>
    </citation>
    <scope>IDENTIFICATION</scope>
</reference>
<evidence type="ECO:0000313" key="15">
    <source>
        <dbReference type="Proteomes" id="UP000504632"/>
    </source>
</evidence>
<feature type="region of interest" description="Disordered" evidence="13">
    <location>
        <begin position="57"/>
        <end position="89"/>
    </location>
</feature>
<dbReference type="GeneID" id="115805751"/>
<keyword evidence="3" id="KW-0328">Glycosyltransferase</keyword>
<keyword evidence="8" id="KW-0333">Golgi apparatus</keyword>
<feature type="chain" id="PRO_5026974469" evidence="14">
    <location>
        <begin position="31"/>
        <end position="384"/>
    </location>
</feature>
<dbReference type="PANTHER" id="PTHR11987:SF30">
    <property type="entry name" value="ALPHA-2,8-SIALYLTRANSFERASE 8B"/>
    <property type="match status" value="1"/>
</dbReference>
<dbReference type="Proteomes" id="UP000504632">
    <property type="component" value="Chromosome 2"/>
</dbReference>
<evidence type="ECO:0000256" key="11">
    <source>
        <dbReference type="ARBA" id="ARBA00023180"/>
    </source>
</evidence>
<dbReference type="AlphaFoldDB" id="A0A6J2USH0"/>
<keyword evidence="9" id="KW-0472">Membrane</keyword>